<dbReference type="SMART" id="SM00530">
    <property type="entry name" value="HTH_XRE"/>
    <property type="match status" value="1"/>
</dbReference>
<proteinExistence type="predicted"/>
<dbReference type="EMBL" id="JMSZ01000024">
    <property type="protein sequence ID" value="KDE39803.1"/>
    <property type="molecule type" value="Genomic_DNA"/>
</dbReference>
<dbReference type="PATRIC" id="fig|267850.7.peg.1813"/>
<dbReference type="Proteomes" id="UP000027318">
    <property type="component" value="Unassembled WGS sequence"/>
</dbReference>
<reference evidence="2 3" key="1">
    <citation type="journal article" date="2005" name="Int. J. Syst. Evol. Microbiol.">
        <title>Nitrincola lacisaponensis gen. nov., sp. nov., a novel alkaliphilic bacterium isolated from an alkaline, saline lake.</title>
        <authorList>
            <person name="Dimitriu P.A."/>
            <person name="Shukla S.K."/>
            <person name="Conradt J."/>
            <person name="Marquez M.C."/>
            <person name="Ventosa A."/>
            <person name="Maglia A."/>
            <person name="Peyton B.M."/>
            <person name="Pinkart H.C."/>
            <person name="Mormile M.R."/>
        </authorList>
    </citation>
    <scope>NUCLEOTIDE SEQUENCE [LARGE SCALE GENOMIC DNA]</scope>
    <source>
        <strain evidence="2 3">4CA</strain>
    </source>
</reference>
<dbReference type="RefSeq" id="WP_036546786.1">
    <property type="nucleotide sequence ID" value="NZ_JMSZ01000024.1"/>
</dbReference>
<evidence type="ECO:0000313" key="3">
    <source>
        <dbReference type="Proteomes" id="UP000027318"/>
    </source>
</evidence>
<dbReference type="InterPro" id="IPR010982">
    <property type="entry name" value="Lambda_DNA-bd_dom_sf"/>
</dbReference>
<dbReference type="Pfam" id="PF13443">
    <property type="entry name" value="HTH_26"/>
    <property type="match status" value="1"/>
</dbReference>
<dbReference type="CDD" id="cd00093">
    <property type="entry name" value="HTH_XRE"/>
    <property type="match status" value="1"/>
</dbReference>
<dbReference type="OrthoDB" id="5298444at2"/>
<dbReference type="SUPFAM" id="SSF47413">
    <property type="entry name" value="lambda repressor-like DNA-binding domains"/>
    <property type="match status" value="1"/>
</dbReference>
<comment type="caution">
    <text evidence="2">The sequence shown here is derived from an EMBL/GenBank/DDBJ whole genome shotgun (WGS) entry which is preliminary data.</text>
</comment>
<evidence type="ECO:0000259" key="1">
    <source>
        <dbReference type="PROSITE" id="PS50943"/>
    </source>
</evidence>
<dbReference type="GO" id="GO:0003677">
    <property type="term" value="F:DNA binding"/>
    <property type="evidence" value="ECO:0007669"/>
    <property type="project" value="InterPro"/>
</dbReference>
<dbReference type="PROSITE" id="PS50943">
    <property type="entry name" value="HTH_CROC1"/>
    <property type="match status" value="1"/>
</dbReference>
<dbReference type="InterPro" id="IPR001387">
    <property type="entry name" value="Cro/C1-type_HTH"/>
</dbReference>
<accession>A0A063Y0E8</accession>
<dbReference type="AlphaFoldDB" id="A0A063Y0E8"/>
<protein>
    <submittedName>
        <fullName evidence="2">Putative transcriptional regulator</fullName>
    </submittedName>
</protein>
<feature type="domain" description="HTH cro/C1-type" evidence="1">
    <location>
        <begin position="12"/>
        <end position="65"/>
    </location>
</feature>
<dbReference type="STRING" id="267850.ADINL_1843"/>
<name>A0A063Y0E8_9GAMM</name>
<keyword evidence="3" id="KW-1185">Reference proteome</keyword>
<gene>
    <name evidence="2" type="ORF">ADINL_1843</name>
</gene>
<evidence type="ECO:0000313" key="2">
    <source>
        <dbReference type="EMBL" id="KDE39803.1"/>
    </source>
</evidence>
<organism evidence="2 3">
    <name type="scientific">Nitrincola lacisaponensis</name>
    <dbReference type="NCBI Taxonomy" id="267850"/>
    <lineage>
        <taxon>Bacteria</taxon>
        <taxon>Pseudomonadati</taxon>
        <taxon>Pseudomonadota</taxon>
        <taxon>Gammaproteobacteria</taxon>
        <taxon>Oceanospirillales</taxon>
        <taxon>Oceanospirillaceae</taxon>
        <taxon>Nitrincola</taxon>
    </lineage>
</organism>
<sequence length="246" mass="28205">MARQTKALITTLKRALKAHGKTYADVATALDLSEASVKRLLSTHQLSLDRLEAIGQLIGLEITDLVKQMEEDTGRIERLTVEQEREIAGDLTLLLITVCVLNRWTLDDILQVHQLDPHTCTQKLARLDKLQLIDLLPRNRVKLKVAANFNWIENGPIQQFFQQRIASEYFNSRFQAEDENLIVLNGMLSKSSNQAFQRRMQRLAREFEEFNREDVALDFDTRHGATVIIAIRGWHYGLFKNAGGEH</sequence>